<accession>A0A4P7BFI6</accession>
<evidence type="ECO:0000313" key="3">
    <source>
        <dbReference type="EMBL" id="QBQ36990.1"/>
    </source>
</evidence>
<sequence>MSAKRADHLLAILAGIAANLFLGLSSLFWKMLAAIAPTTLLGYRILLSLGTLAVVMAMLGRFRGLRTRLGVRILVIHAIAALLVVVNWGTFIWASIHGHVVESGLGYLIAPFVAIAVGAVALGDRMSWVRKSALAVIVAAVLAMVQRSGELNHWVYLVIGATWGAYACLKKLTTLDAFSGLLCETVVLSVLLGLSLATSATSMHLPPALPDGVLVALALCGVVSVLPLWLFSLAAARLQLSVMGFFQFVLPTTQLFVALVFYRQAVSLNTLLCFGLIWSALGVLVAEPLLRRARAAADQTA</sequence>
<reference evidence="2" key="3">
    <citation type="submission" date="2022-12" db="EMBL/GenBank/DDBJ databases">
        <authorList>
            <person name="Sun Q."/>
            <person name="Kim S."/>
        </authorList>
    </citation>
    <scope>NUCLEOTIDE SEQUENCE</scope>
    <source>
        <strain evidence="2">KCTC 12344</strain>
    </source>
</reference>
<evidence type="ECO:0000313" key="2">
    <source>
        <dbReference type="EMBL" id="GGZ08187.1"/>
    </source>
</evidence>
<dbReference type="EMBL" id="CP038026">
    <property type="protein sequence ID" value="QBQ36990.1"/>
    <property type="molecule type" value="Genomic_DNA"/>
</dbReference>
<dbReference type="Proteomes" id="UP000619512">
    <property type="component" value="Unassembled WGS sequence"/>
</dbReference>
<feature type="transmembrane region" description="Helical" evidence="1">
    <location>
        <begin position="213"/>
        <end position="235"/>
    </location>
</feature>
<dbReference type="EMBL" id="BMWW01000011">
    <property type="protein sequence ID" value="GGZ08187.1"/>
    <property type="molecule type" value="Genomic_DNA"/>
</dbReference>
<name>A0A4P7BFI6_9BURK</name>
<keyword evidence="1" id="KW-0812">Transmembrane</keyword>
<evidence type="ECO:0000313" key="4">
    <source>
        <dbReference type="Proteomes" id="UP000294359"/>
    </source>
</evidence>
<feature type="transmembrane region" description="Helical" evidence="1">
    <location>
        <begin position="9"/>
        <end position="29"/>
    </location>
</feature>
<dbReference type="Proteomes" id="UP000294359">
    <property type="component" value="Chromosome"/>
</dbReference>
<dbReference type="OrthoDB" id="369870at2"/>
<proteinExistence type="predicted"/>
<feature type="transmembrane region" description="Helical" evidence="1">
    <location>
        <begin position="242"/>
        <end position="262"/>
    </location>
</feature>
<evidence type="ECO:0000256" key="1">
    <source>
        <dbReference type="SAM" id="Phobius"/>
    </source>
</evidence>
<feature type="transmembrane region" description="Helical" evidence="1">
    <location>
        <begin position="268"/>
        <end position="286"/>
    </location>
</feature>
<feature type="transmembrane region" description="Helical" evidence="1">
    <location>
        <begin position="105"/>
        <end position="123"/>
    </location>
</feature>
<feature type="transmembrane region" description="Helical" evidence="1">
    <location>
        <begin position="41"/>
        <end position="59"/>
    </location>
</feature>
<gene>
    <name evidence="3" type="ORF">E1742_13030</name>
    <name evidence="2" type="ORF">GCM10007388_47180</name>
</gene>
<reference evidence="2" key="1">
    <citation type="journal article" date="2014" name="Int. J. Syst. Evol. Microbiol.">
        <title>Complete genome sequence of Corynebacterium casei LMG S-19264T (=DSM 44701T), isolated from a smear-ripened cheese.</title>
        <authorList>
            <consortium name="US DOE Joint Genome Institute (JGI-PGF)"/>
            <person name="Walter F."/>
            <person name="Albersmeier A."/>
            <person name="Kalinowski J."/>
            <person name="Ruckert C."/>
        </authorList>
    </citation>
    <scope>NUCLEOTIDE SEQUENCE</scope>
    <source>
        <strain evidence="2">KCTC 12344</strain>
    </source>
</reference>
<protein>
    <submittedName>
        <fullName evidence="2">Chloramphenicol-sensitive protein RarD</fullName>
    </submittedName>
    <submittedName>
        <fullName evidence="3">RarD protein</fullName>
    </submittedName>
</protein>
<organism evidence="2 5">
    <name type="scientific">Pseudoduganella plicata</name>
    <dbReference type="NCBI Taxonomy" id="321984"/>
    <lineage>
        <taxon>Bacteria</taxon>
        <taxon>Pseudomonadati</taxon>
        <taxon>Pseudomonadota</taxon>
        <taxon>Betaproteobacteria</taxon>
        <taxon>Burkholderiales</taxon>
        <taxon>Oxalobacteraceae</taxon>
        <taxon>Telluria group</taxon>
        <taxon>Pseudoduganella</taxon>
    </lineage>
</organism>
<feature type="transmembrane region" description="Helical" evidence="1">
    <location>
        <begin position="71"/>
        <end position="93"/>
    </location>
</feature>
<reference evidence="3 4" key="2">
    <citation type="submission" date="2019-03" db="EMBL/GenBank/DDBJ databases">
        <title>Draft Genome Sequences of Six Type Strains of the Genus Massilia.</title>
        <authorList>
            <person name="Miess H."/>
            <person name="Frediansyhah A."/>
            <person name="Gross H."/>
        </authorList>
    </citation>
    <scope>NUCLEOTIDE SEQUENCE [LARGE SCALE GENOMIC DNA]</scope>
    <source>
        <strain evidence="3 4">DSM 17505</strain>
    </source>
</reference>
<feature type="transmembrane region" description="Helical" evidence="1">
    <location>
        <begin position="181"/>
        <end position="201"/>
    </location>
</feature>
<keyword evidence="1" id="KW-0472">Membrane</keyword>
<keyword evidence="1" id="KW-1133">Transmembrane helix</keyword>
<evidence type="ECO:0000313" key="5">
    <source>
        <dbReference type="Proteomes" id="UP000619512"/>
    </source>
</evidence>
<keyword evidence="4" id="KW-1185">Reference proteome</keyword>
<dbReference type="RefSeq" id="WP_134385359.1">
    <property type="nucleotide sequence ID" value="NZ_BMWW01000011.1"/>
</dbReference>
<dbReference type="AlphaFoldDB" id="A0A4P7BFI6"/>